<accession>W6M7R5</accession>
<evidence type="ECO:0000313" key="3">
    <source>
        <dbReference type="Proteomes" id="UP000035760"/>
    </source>
</evidence>
<dbReference type="Pfam" id="PF07963">
    <property type="entry name" value="N_methyl"/>
    <property type="match status" value="1"/>
</dbReference>
<feature type="transmembrane region" description="Helical" evidence="1">
    <location>
        <begin position="27"/>
        <end position="46"/>
    </location>
</feature>
<gene>
    <name evidence="2" type="ORF">BN873_340010</name>
</gene>
<evidence type="ECO:0000256" key="1">
    <source>
        <dbReference type="SAM" id="Phobius"/>
    </source>
</evidence>
<dbReference type="STRING" id="1400863.BN873_340010"/>
<keyword evidence="1" id="KW-0812">Transmembrane</keyword>
<name>W6M7R5_9GAMM</name>
<organism evidence="2 3">
    <name type="scientific">Candidatus Competibacter denitrificans Run_A_D11</name>
    <dbReference type="NCBI Taxonomy" id="1400863"/>
    <lineage>
        <taxon>Bacteria</taxon>
        <taxon>Pseudomonadati</taxon>
        <taxon>Pseudomonadota</taxon>
        <taxon>Gammaproteobacteria</taxon>
        <taxon>Candidatus Competibacteraceae</taxon>
        <taxon>Candidatus Competibacter</taxon>
    </lineage>
</organism>
<comment type="caution">
    <text evidence="2">The sequence shown here is derived from an EMBL/GenBank/DDBJ whole genome shotgun (WGS) entry which is preliminary data.</text>
</comment>
<reference evidence="2" key="2">
    <citation type="submission" date="2014-03" db="EMBL/GenBank/DDBJ databases">
        <title>Candidatus Competibacter-lineage genomes retrieved from metagenomes reveal functional metabolic diversity.</title>
        <authorList>
            <person name="McIlroy S.J."/>
            <person name="Albertsen M."/>
            <person name="Andresen E.K."/>
            <person name="Saunders A.M."/>
            <person name="Kristiansen R."/>
            <person name="Stokholm-Bjerregaard M."/>
            <person name="Nielsen K.L."/>
            <person name="Nielsen P.H."/>
        </authorList>
    </citation>
    <scope>NUCLEOTIDE SEQUENCE</scope>
    <source>
        <strain evidence="2">Run_A_D11</strain>
    </source>
</reference>
<dbReference type="PROSITE" id="PS00409">
    <property type="entry name" value="PROKAR_NTER_METHYL"/>
    <property type="match status" value="1"/>
</dbReference>
<dbReference type="RefSeq" id="WP_053085282.1">
    <property type="nucleotide sequence ID" value="NZ_CBTJ020000041.1"/>
</dbReference>
<dbReference type="Proteomes" id="UP000035760">
    <property type="component" value="Unassembled WGS sequence"/>
</dbReference>
<evidence type="ECO:0000313" key="2">
    <source>
        <dbReference type="EMBL" id="CDI02634.1"/>
    </source>
</evidence>
<sequence>MKGLLVFGAVDPHPALAQQRGFSLLEVLVAFAILGISLGVLLQTFATGLRNAGASEDYTQATLYAESILSAIGRETPLKEGNHSGPINDRFSWRSAISAYTEGLPDPEKIRARAYRVDVEVLWGEPAKSRSVKLATLRLAPLEPANGQRN</sequence>
<dbReference type="NCBIfam" id="TIGR02532">
    <property type="entry name" value="IV_pilin_GFxxxE"/>
    <property type="match status" value="1"/>
</dbReference>
<dbReference type="InterPro" id="IPR012902">
    <property type="entry name" value="N_methyl_site"/>
</dbReference>
<dbReference type="EMBL" id="CBTJ020000041">
    <property type="protein sequence ID" value="CDI02634.1"/>
    <property type="molecule type" value="Genomic_DNA"/>
</dbReference>
<keyword evidence="3" id="KW-1185">Reference proteome</keyword>
<dbReference type="AlphaFoldDB" id="W6M7R5"/>
<protein>
    <submittedName>
        <fullName evidence="2">General secretion pathway protein H</fullName>
    </submittedName>
</protein>
<keyword evidence="1" id="KW-0472">Membrane</keyword>
<keyword evidence="1" id="KW-1133">Transmembrane helix</keyword>
<proteinExistence type="predicted"/>
<reference evidence="2" key="1">
    <citation type="submission" date="2013-07" db="EMBL/GenBank/DDBJ databases">
        <authorList>
            <person name="McIlroy S."/>
        </authorList>
    </citation>
    <scope>NUCLEOTIDE SEQUENCE [LARGE SCALE GENOMIC DNA]</scope>
    <source>
        <strain evidence="2">Run_A_D11</strain>
    </source>
</reference>